<feature type="compositionally biased region" description="Low complexity" evidence="1">
    <location>
        <begin position="26"/>
        <end position="36"/>
    </location>
</feature>
<evidence type="ECO:0000313" key="2">
    <source>
        <dbReference type="EMBL" id="EAN31880.1"/>
    </source>
</evidence>
<dbReference type="VEuPathDB" id="PiroplasmaDB:TpMuguga_04g00528"/>
<reference evidence="2 3" key="1">
    <citation type="journal article" date="2005" name="Science">
        <title>Genome sequence of Theileria parva, a bovine pathogen that transforms lymphocytes.</title>
        <authorList>
            <person name="Gardner M.J."/>
            <person name="Bishop R."/>
            <person name="Shah T."/>
            <person name="de Villiers E.P."/>
            <person name="Carlton J.M."/>
            <person name="Hall N."/>
            <person name="Ren Q."/>
            <person name="Paulsen I.T."/>
            <person name="Pain A."/>
            <person name="Berriman M."/>
            <person name="Wilson R.J.M."/>
            <person name="Sato S."/>
            <person name="Ralph S.A."/>
            <person name="Mann D.J."/>
            <person name="Xiong Z."/>
            <person name="Shallom S.J."/>
            <person name="Weidman J."/>
            <person name="Jiang L."/>
            <person name="Lynn J."/>
            <person name="Weaver B."/>
            <person name="Shoaibi A."/>
            <person name="Domingo A.R."/>
            <person name="Wasawo D."/>
            <person name="Crabtree J."/>
            <person name="Wortman J.R."/>
            <person name="Haas B."/>
            <person name="Angiuoli S.V."/>
            <person name="Creasy T.H."/>
            <person name="Lu C."/>
            <person name="Suh B."/>
            <person name="Silva J.C."/>
            <person name="Utterback T.R."/>
            <person name="Feldblyum T.V."/>
            <person name="Pertea M."/>
            <person name="Allen J."/>
            <person name="Nierman W.C."/>
            <person name="Taracha E.L.N."/>
            <person name="Salzberg S.L."/>
            <person name="White O.R."/>
            <person name="Fitzhugh H.A."/>
            <person name="Morzaria S."/>
            <person name="Venter J.C."/>
            <person name="Fraser C.M."/>
            <person name="Nene V."/>
        </authorList>
    </citation>
    <scope>NUCLEOTIDE SEQUENCE [LARGE SCALE GENOMIC DNA]</scope>
    <source>
        <strain evidence="2 3">Muguga</strain>
    </source>
</reference>
<dbReference type="PANTHER" id="PTHR46175">
    <property type="entry name" value="BACTERIOOPSIN TRANSCRIPTIONAL ACTIVATOR"/>
    <property type="match status" value="1"/>
</dbReference>
<feature type="region of interest" description="Disordered" evidence="1">
    <location>
        <begin position="24"/>
        <end position="141"/>
    </location>
</feature>
<evidence type="ECO:0000313" key="3">
    <source>
        <dbReference type="Proteomes" id="UP000001949"/>
    </source>
</evidence>
<dbReference type="Gene3D" id="2.120.10.80">
    <property type="entry name" value="Kelch-type beta propeller"/>
    <property type="match status" value="1"/>
</dbReference>
<dbReference type="EMBL" id="AAGK01000004">
    <property type="protein sequence ID" value="EAN31880.1"/>
    <property type="molecule type" value="Genomic_DNA"/>
</dbReference>
<accession>Q4N245</accession>
<dbReference type="InParanoid" id="Q4N245"/>
<dbReference type="Proteomes" id="UP000001949">
    <property type="component" value="Unassembled WGS sequence"/>
</dbReference>
<dbReference type="eggNOG" id="KOG0379">
    <property type="taxonomic scope" value="Eukaryota"/>
</dbReference>
<proteinExistence type="predicted"/>
<evidence type="ECO:0008006" key="4">
    <source>
        <dbReference type="Google" id="ProtNLM"/>
    </source>
</evidence>
<evidence type="ECO:0000256" key="1">
    <source>
        <dbReference type="SAM" id="MobiDB-lite"/>
    </source>
</evidence>
<dbReference type="OMA" id="HASCVIY"/>
<feature type="compositionally biased region" description="Polar residues" evidence="1">
    <location>
        <begin position="633"/>
        <end position="651"/>
    </location>
</feature>
<dbReference type="STRING" id="5875.Q4N245"/>
<feature type="compositionally biased region" description="Polar residues" evidence="1">
    <location>
        <begin position="99"/>
        <end position="111"/>
    </location>
</feature>
<dbReference type="KEGG" id="tpv:TP04_0528"/>
<name>Q4N245_THEPA</name>
<dbReference type="PANTHER" id="PTHR46175:SF4">
    <property type="entry name" value="BACTERIOOPSIN TRANSCRIPTIONAL ACTIVATOR"/>
    <property type="match status" value="1"/>
</dbReference>
<feature type="compositionally biased region" description="Low complexity" evidence="1">
    <location>
        <begin position="122"/>
        <end position="133"/>
    </location>
</feature>
<dbReference type="InterPro" id="IPR015915">
    <property type="entry name" value="Kelch-typ_b-propeller"/>
</dbReference>
<comment type="caution">
    <text evidence="2">The sequence shown here is derived from an EMBL/GenBank/DDBJ whole genome shotgun (WGS) entry which is preliminary data.</text>
</comment>
<organism evidence="2 3">
    <name type="scientific">Theileria parva</name>
    <name type="common">East coast fever infection agent</name>
    <dbReference type="NCBI Taxonomy" id="5875"/>
    <lineage>
        <taxon>Eukaryota</taxon>
        <taxon>Sar</taxon>
        <taxon>Alveolata</taxon>
        <taxon>Apicomplexa</taxon>
        <taxon>Aconoidasida</taxon>
        <taxon>Piroplasmida</taxon>
        <taxon>Theileriidae</taxon>
        <taxon>Theileria</taxon>
    </lineage>
</organism>
<feature type="compositionally biased region" description="Basic and acidic residues" evidence="1">
    <location>
        <begin position="37"/>
        <end position="49"/>
    </location>
</feature>
<keyword evidence="3" id="KW-1185">Reference proteome</keyword>
<feature type="region of interest" description="Disordered" evidence="1">
    <location>
        <begin position="633"/>
        <end position="724"/>
    </location>
</feature>
<sequence>MNLNSGVFGHTISPFVIYKYGFNEDSNSSEQNCEHSSSSDDKTEEKDILNEDSSNINESNPSNNENNTSYNENNNSVDNINSEDSISLDKVSLGDYESSPENAEKSLSSSDFGPEPDNPNLSSSTTSNDTNTNAEEEENEPKIDLSYYKEYARKMNMMRKDDVAYTRFLNEVNMNEVKSLLYGTWRPEDSEKMWLEITGPERDTNIIFHDNQVITEEELIQSKDEPWVILSCDHMYEFVMYDVDNRNLNDKFKYNTKYVLLFGGASIKENGFSQYYVNMYAFLHGLKNVVVSDDLYYLDAQSFTGNWELLKTNNTPEPRAFHASCVMYVALDTPILLVCGGFTHNKLLLDTHLHVLNLTTEPLTWTIFQTSGPSPPKRFGHSMAQVGNYVVIFGGCNGSFLLNDLWALNVNCGTFLVPGKISSNSWMEIPFRGLTPSPRAFHSTCKTGISSTAPMIIFGGLTKQISPRTRLYALHSVLDDYLTWSILPVYVRCPYEFRTFHSMAFVSNSIVITGGDDFKHDNVRNIKSVCYTLETKAFRYIEDVVNLSGHQSWSAYGMLYHFGGIRNEGGKFSYEDSISISNPLSKLLNVNFELAYCDDSNVDEVYLKYIQYASMVLNGANINVDSSKVPKTSATTDIKAQGSEQIQSSDSIEGKDDVNVVEGELGPTSTNEKCDKETPVGQSPDGDKQVTEYNMETGKTVKDEPVANTQSLHPTGAVVHSRPRRSAAIKCLSAIEEDHLRHKEREKEKSEKE</sequence>
<dbReference type="SUPFAM" id="SSF117281">
    <property type="entry name" value="Kelch motif"/>
    <property type="match status" value="1"/>
</dbReference>
<gene>
    <name evidence="2" type="ordered locus">TP04_0528</name>
</gene>
<feature type="compositionally biased region" description="Low complexity" evidence="1">
    <location>
        <begin position="51"/>
        <end position="85"/>
    </location>
</feature>
<dbReference type="Pfam" id="PF24681">
    <property type="entry name" value="Kelch_KLHDC2_KLHL20_DRC7"/>
    <property type="match status" value="1"/>
</dbReference>
<dbReference type="AlphaFoldDB" id="Q4N245"/>
<protein>
    <recommendedName>
        <fullName evidence="4">Kelch domain-containing protein</fullName>
    </recommendedName>
</protein>